<dbReference type="PANTHER" id="PTHR24104">
    <property type="entry name" value="E3 UBIQUITIN-PROTEIN LIGASE NHLRC1-RELATED"/>
    <property type="match status" value="1"/>
</dbReference>
<feature type="repeat" description="NHL" evidence="2">
    <location>
        <begin position="228"/>
        <end position="271"/>
    </location>
</feature>
<dbReference type="InterPro" id="IPR050952">
    <property type="entry name" value="TRIM-NHL_E3_ligases"/>
</dbReference>
<dbReference type="Proteomes" id="UP000321805">
    <property type="component" value="Chromosome"/>
</dbReference>
<feature type="compositionally biased region" description="Low complexity" evidence="3">
    <location>
        <begin position="145"/>
        <end position="155"/>
    </location>
</feature>
<feature type="region of interest" description="Disordered" evidence="3">
    <location>
        <begin position="115"/>
        <end position="180"/>
    </location>
</feature>
<dbReference type="GO" id="GO:0008270">
    <property type="term" value="F:zinc ion binding"/>
    <property type="evidence" value="ECO:0007669"/>
    <property type="project" value="UniProtKB-KW"/>
</dbReference>
<dbReference type="InterPro" id="IPR011042">
    <property type="entry name" value="6-blade_b-propeller_TolB-like"/>
</dbReference>
<proteinExistence type="predicted"/>
<feature type="compositionally biased region" description="Basic residues" evidence="3">
    <location>
        <begin position="590"/>
        <end position="599"/>
    </location>
</feature>
<feature type="compositionally biased region" description="Low complexity" evidence="3">
    <location>
        <begin position="500"/>
        <end position="589"/>
    </location>
</feature>
<keyword evidence="4" id="KW-0472">Membrane</keyword>
<keyword evidence="1" id="KW-0677">Repeat</keyword>
<feature type="compositionally biased region" description="Low complexity" evidence="3">
    <location>
        <begin position="473"/>
        <end position="487"/>
    </location>
</feature>
<feature type="region of interest" description="Disordered" evidence="3">
    <location>
        <begin position="473"/>
        <end position="639"/>
    </location>
</feature>
<evidence type="ECO:0000256" key="4">
    <source>
        <dbReference type="SAM" id="Phobius"/>
    </source>
</evidence>
<organism evidence="5 6">
    <name type="scientific">Baekduia soli</name>
    <dbReference type="NCBI Taxonomy" id="496014"/>
    <lineage>
        <taxon>Bacteria</taxon>
        <taxon>Bacillati</taxon>
        <taxon>Actinomycetota</taxon>
        <taxon>Thermoleophilia</taxon>
        <taxon>Solirubrobacterales</taxon>
        <taxon>Baekduiaceae</taxon>
        <taxon>Baekduia</taxon>
    </lineage>
</organism>
<feature type="compositionally biased region" description="Low complexity" evidence="3">
    <location>
        <begin position="123"/>
        <end position="132"/>
    </location>
</feature>
<dbReference type="Pfam" id="PF01436">
    <property type="entry name" value="NHL"/>
    <property type="match status" value="1"/>
</dbReference>
<dbReference type="PANTHER" id="PTHR24104:SF25">
    <property type="entry name" value="PROTEIN LIN-41"/>
    <property type="match status" value="1"/>
</dbReference>
<keyword evidence="4" id="KW-0812">Transmembrane</keyword>
<accession>A0A5B8U8R3</accession>
<name>A0A5B8U8R3_9ACTN</name>
<dbReference type="CDD" id="cd05819">
    <property type="entry name" value="NHL"/>
    <property type="match status" value="1"/>
</dbReference>
<evidence type="ECO:0008006" key="7">
    <source>
        <dbReference type="Google" id="ProtNLM"/>
    </source>
</evidence>
<dbReference type="OrthoDB" id="9762443at2"/>
<dbReference type="Gene3D" id="2.40.10.500">
    <property type="match status" value="1"/>
</dbReference>
<evidence type="ECO:0000256" key="1">
    <source>
        <dbReference type="ARBA" id="ARBA00022737"/>
    </source>
</evidence>
<dbReference type="Gene3D" id="2.120.10.30">
    <property type="entry name" value="TolB, C-terminal domain"/>
    <property type="match status" value="2"/>
</dbReference>
<protein>
    <recommendedName>
        <fullName evidence="7">6-bladed beta-propeller</fullName>
    </recommendedName>
</protein>
<keyword evidence="4" id="KW-1133">Transmembrane helix</keyword>
<sequence>MRRPLGGLEVPAEVDLDAADRVAVEAEDLGVAKPRPVVAGGLVGHEDLVVDRGEADEVEGGGGVGVGPAALEVGVAVDADVRRRREPEAGGEMALDEIALAGLEGAVAVADDREPVLRHDRSSWSSGDAGSSQHGRRGGGGLIGATGARGTLGRIQRPMDTRRDPRRVRGAPPSPSGPRARCRSCMLGPIVVVAAHRRALAALLAGVAVLAALVAVPAVAAPPALTPSVVGEPPNGDGVFRFPQAVAVSPGGGTVFVADQYSGVVQAFTADGFPRLRLGGRAARREDGRLGVVGGLAVDRSGHLYVLDAENERVQVFAADDGRHLASFGDSSVFDLVGGDPSTGAGISASGLAVAQPAAGAAPVVYVADQGHDRIERFVLDPTTLTPAGPPQLSGADVDLAAPQGVALDPAATRLYIADDDHHRVLVLDPVTLAQLGGVGTFGTGPGQFQNPYDVAVDDRSLLYVADNLTTASTSSTPAASGSWPPSDARATGPAWGTSRSCARSARWPARRAAASWRPTRPTTASRPSTRAARSPPHGGSRAAARATSRARGAWRSDPTAASRWPTASTSASRSTPPTARSPASAARSARPRASRRRAPPPASSPCPRASPTTPPATCGSPTPATTAWSSSVPTARSC</sequence>
<feature type="transmembrane region" description="Helical" evidence="4">
    <location>
        <begin position="199"/>
        <end position="220"/>
    </location>
</feature>
<feature type="repeat" description="NHL" evidence="2">
    <location>
        <begin position="295"/>
        <end position="320"/>
    </location>
</feature>
<feature type="compositionally biased region" description="Low complexity" evidence="3">
    <location>
        <begin position="606"/>
        <end position="639"/>
    </location>
</feature>
<gene>
    <name evidence="5" type="ORF">FSW04_19415</name>
</gene>
<evidence type="ECO:0000313" key="5">
    <source>
        <dbReference type="EMBL" id="QEC49523.1"/>
    </source>
</evidence>
<reference evidence="5 6" key="1">
    <citation type="journal article" date="2018" name="J. Microbiol.">
        <title>Baekduia soli gen. nov., sp. nov., a novel bacterium isolated from the soil of Baekdu Mountain and proposal of a novel family name, Baekduiaceae fam. nov.</title>
        <authorList>
            <person name="An D.S."/>
            <person name="Siddiqi M.Z."/>
            <person name="Kim K.H."/>
            <person name="Yu H.S."/>
            <person name="Im W.T."/>
        </authorList>
    </citation>
    <scope>NUCLEOTIDE SEQUENCE [LARGE SCALE GENOMIC DNA]</scope>
    <source>
        <strain evidence="5 6">BR7-21</strain>
    </source>
</reference>
<keyword evidence="6" id="KW-1185">Reference proteome</keyword>
<evidence type="ECO:0000256" key="2">
    <source>
        <dbReference type="PROSITE-ProRule" id="PRU00504"/>
    </source>
</evidence>
<dbReference type="EMBL" id="CP042430">
    <property type="protein sequence ID" value="QEC49523.1"/>
    <property type="molecule type" value="Genomic_DNA"/>
</dbReference>
<evidence type="ECO:0000256" key="3">
    <source>
        <dbReference type="SAM" id="MobiDB-lite"/>
    </source>
</evidence>
<dbReference type="SUPFAM" id="SSF101898">
    <property type="entry name" value="NHL repeat"/>
    <property type="match status" value="1"/>
</dbReference>
<evidence type="ECO:0000313" key="6">
    <source>
        <dbReference type="Proteomes" id="UP000321805"/>
    </source>
</evidence>
<dbReference type="KEGG" id="bsol:FSW04_19415"/>
<dbReference type="InterPro" id="IPR001258">
    <property type="entry name" value="NHL_repeat"/>
</dbReference>
<dbReference type="AlphaFoldDB" id="A0A5B8U8R3"/>
<dbReference type="PROSITE" id="PS51125">
    <property type="entry name" value="NHL"/>
    <property type="match status" value="2"/>
</dbReference>